<gene>
    <name evidence="2" type="ORF">FOE67_03300</name>
</gene>
<feature type="domain" description="FAD/NAD(P)-binding" evidence="1">
    <location>
        <begin position="4"/>
        <end position="122"/>
    </location>
</feature>
<accession>A0A7W3T0A4</accession>
<sequence length="297" mass="30227">MTPDLLIIGGGPAGCAAALTAAGVGMRSLLVEREGRVCGKLHHIPALNNVLGGFRTGPDLAAAVTADLAANPLCGVMTGTAVTGIDPGRDGVTITLDTGARHTAPHAVLATGVGPLQPADCPWITAPAGMRLPTLWEADAGEASGGTWLVLGADRPLGTLLRAHPDADLKLIVLHGHEDAYKIEEVADDARVTPIPVEGVTLDTTGGGVPTALAHLPGGERMVWRADAVFANLGSAPTAPPGAARDASGHCPADLQPPRLIPAGDIRSARFQRIMTATGSGAEAALRAYYATRDLSM</sequence>
<dbReference type="Proteomes" id="UP000530234">
    <property type="component" value="Unassembled WGS sequence"/>
</dbReference>
<evidence type="ECO:0000313" key="2">
    <source>
        <dbReference type="EMBL" id="MBB0228559.1"/>
    </source>
</evidence>
<dbReference type="Pfam" id="PF07992">
    <property type="entry name" value="Pyr_redox_2"/>
    <property type="match status" value="1"/>
</dbReference>
<dbReference type="GO" id="GO:0016491">
    <property type="term" value="F:oxidoreductase activity"/>
    <property type="evidence" value="ECO:0007669"/>
    <property type="project" value="InterPro"/>
</dbReference>
<keyword evidence="3" id="KW-1185">Reference proteome</keyword>
<organism evidence="2 3">
    <name type="scientific">Streptomyces calidiresistens</name>
    <dbReference type="NCBI Taxonomy" id="1485586"/>
    <lineage>
        <taxon>Bacteria</taxon>
        <taxon>Bacillati</taxon>
        <taxon>Actinomycetota</taxon>
        <taxon>Actinomycetes</taxon>
        <taxon>Kitasatosporales</taxon>
        <taxon>Streptomycetaceae</taxon>
        <taxon>Streptomyces</taxon>
    </lineage>
</organism>
<dbReference type="InterPro" id="IPR036188">
    <property type="entry name" value="FAD/NAD-bd_sf"/>
</dbReference>
<evidence type="ECO:0000259" key="1">
    <source>
        <dbReference type="Pfam" id="PF07992"/>
    </source>
</evidence>
<evidence type="ECO:0000313" key="3">
    <source>
        <dbReference type="Proteomes" id="UP000530234"/>
    </source>
</evidence>
<reference evidence="3" key="1">
    <citation type="submission" date="2019-10" db="EMBL/GenBank/DDBJ databases">
        <title>Streptomyces sp. nov., a novel actinobacterium isolated from alkaline environment.</title>
        <authorList>
            <person name="Golinska P."/>
        </authorList>
    </citation>
    <scope>NUCLEOTIDE SEQUENCE [LARGE SCALE GENOMIC DNA]</scope>
    <source>
        <strain evidence="3">DSM 42108</strain>
    </source>
</reference>
<dbReference type="InterPro" id="IPR023753">
    <property type="entry name" value="FAD/NAD-binding_dom"/>
</dbReference>
<dbReference type="EMBL" id="VKHS01000034">
    <property type="protein sequence ID" value="MBB0228559.1"/>
    <property type="molecule type" value="Genomic_DNA"/>
</dbReference>
<name>A0A7W3T0A4_9ACTN</name>
<dbReference type="PRINTS" id="PR00368">
    <property type="entry name" value="FADPNR"/>
</dbReference>
<protein>
    <submittedName>
        <fullName evidence="2">FAD-dependent oxidoreductase</fullName>
    </submittedName>
</protein>
<dbReference type="SUPFAM" id="SSF51905">
    <property type="entry name" value="FAD/NAD(P)-binding domain"/>
    <property type="match status" value="1"/>
</dbReference>
<dbReference type="PRINTS" id="PR00469">
    <property type="entry name" value="PNDRDTASEII"/>
</dbReference>
<dbReference type="Gene3D" id="3.50.50.60">
    <property type="entry name" value="FAD/NAD(P)-binding domain"/>
    <property type="match status" value="2"/>
</dbReference>
<dbReference type="RefSeq" id="WP_182660227.1">
    <property type="nucleotide sequence ID" value="NZ_VKHS01000034.1"/>
</dbReference>
<proteinExistence type="predicted"/>
<dbReference type="AlphaFoldDB" id="A0A7W3T0A4"/>
<comment type="caution">
    <text evidence="2">The sequence shown here is derived from an EMBL/GenBank/DDBJ whole genome shotgun (WGS) entry which is preliminary data.</text>
</comment>